<sequence length="277" mass="32921">MAKTKVLITVKTYPAISEKYDELVCTAGFLEDGSWIRIYPIQFRKKSFGEQYKKYDWIEIDLVKNASDFRKESYRPVSYDTEIKILDHLDTKSNWLLRKEIVFKNKIYTDLDELIKEAKNKEIMTSLAVFFPTEIVDFTIESVEREWDKNKLAKLKQDRSSNLFAQEDEDLFEVVKKLPYKFSYIIKDSNGKQSKMMIEDWEIGQLYWNCLKKHEGNENKAVQDVKKQYLDNFAKTKDLHLFLGTSQLFHFTGKNPFMIIGTFHPLKEQQLSFQFFD</sequence>
<proteinExistence type="predicted"/>
<evidence type="ECO:0000313" key="2">
    <source>
        <dbReference type="Proteomes" id="UP001163719"/>
    </source>
</evidence>
<evidence type="ECO:0000313" key="1">
    <source>
        <dbReference type="EMBL" id="MCW3162127.1"/>
    </source>
</evidence>
<organism evidence="1 2">
    <name type="scientific">Chryseobacterium oryctis</name>
    <dbReference type="NCBI Taxonomy" id="2952618"/>
    <lineage>
        <taxon>Bacteria</taxon>
        <taxon>Pseudomonadati</taxon>
        <taxon>Bacteroidota</taxon>
        <taxon>Flavobacteriia</taxon>
        <taxon>Flavobacteriales</taxon>
        <taxon>Weeksellaceae</taxon>
        <taxon>Chryseobacterium group</taxon>
        <taxon>Chryseobacterium</taxon>
    </lineage>
</organism>
<dbReference type="EMBL" id="JAPDHV010000005">
    <property type="protein sequence ID" value="MCW3162127.1"/>
    <property type="molecule type" value="Genomic_DNA"/>
</dbReference>
<reference evidence="1" key="1">
    <citation type="submission" date="2022-10" db="EMBL/GenBank/DDBJ databases">
        <title>Chryseobacterium babae sp. nov. isolated from the gut of the beetle Oryctes rhinoceros, and Chryseobacterium kimseyorum sp. nov., isolated from a stick insect rearing cage.</title>
        <authorList>
            <person name="Shelomi M."/>
            <person name="Han C.-J."/>
            <person name="Chen W.-M."/>
            <person name="Chen H.-K."/>
            <person name="Liaw S.-J."/>
            <person name="Muhle E."/>
            <person name="Clermont D."/>
        </authorList>
    </citation>
    <scope>NUCLEOTIDE SEQUENCE</scope>
    <source>
        <strain evidence="1">WLa1L2M3</strain>
    </source>
</reference>
<name>A0ABT3HQR5_9FLAO</name>
<dbReference type="Proteomes" id="UP001163719">
    <property type="component" value="Unassembled WGS sequence"/>
</dbReference>
<protein>
    <submittedName>
        <fullName evidence="1">Uncharacterized protein</fullName>
    </submittedName>
</protein>
<dbReference type="RefSeq" id="WP_264744048.1">
    <property type="nucleotide sequence ID" value="NZ_JAPDHV010000005.1"/>
</dbReference>
<accession>A0ABT3HQR5</accession>
<keyword evidence="2" id="KW-1185">Reference proteome</keyword>
<gene>
    <name evidence="1" type="ORF">OH806_12715</name>
</gene>
<comment type="caution">
    <text evidence="1">The sequence shown here is derived from an EMBL/GenBank/DDBJ whole genome shotgun (WGS) entry which is preliminary data.</text>
</comment>